<keyword evidence="12" id="KW-1185">Reference proteome</keyword>
<dbReference type="Proteomes" id="UP000887222">
    <property type="component" value="Unassembled WGS sequence"/>
</dbReference>
<protein>
    <recommendedName>
        <fullName evidence="8">L-ornithine N(alpha)-acyltransferase</fullName>
        <ecNumber evidence="7">2.3.2.30</ecNumber>
    </recommendedName>
</protein>
<keyword evidence="5" id="KW-0012">Acyltransferase</keyword>
<evidence type="ECO:0000256" key="10">
    <source>
        <dbReference type="ARBA" id="ARBA00047785"/>
    </source>
</evidence>
<dbReference type="Gene3D" id="3.40.630.30">
    <property type="match status" value="1"/>
</dbReference>
<evidence type="ECO:0000256" key="3">
    <source>
        <dbReference type="ARBA" id="ARBA00022679"/>
    </source>
</evidence>
<dbReference type="EC" id="2.3.2.30" evidence="7"/>
<accession>A0ABQ4Q6Y4</accession>
<comment type="catalytic activity">
    <reaction evidence="10">
        <text>a (3R)-hydroxyacyl-[ACP] + L-ornithine = a lyso-ornithine lipid + holo-[ACP] + H(+)</text>
        <dbReference type="Rhea" id="RHEA:20633"/>
        <dbReference type="Rhea" id="RHEA-COMP:9685"/>
        <dbReference type="Rhea" id="RHEA-COMP:9945"/>
        <dbReference type="ChEBI" id="CHEBI:15378"/>
        <dbReference type="ChEBI" id="CHEBI:46911"/>
        <dbReference type="ChEBI" id="CHEBI:64479"/>
        <dbReference type="ChEBI" id="CHEBI:78827"/>
        <dbReference type="ChEBI" id="CHEBI:138482"/>
        <dbReference type="EC" id="2.3.2.30"/>
    </reaction>
    <physiologicalReaction direction="left-to-right" evidence="10">
        <dbReference type="Rhea" id="RHEA:20634"/>
    </physiologicalReaction>
</comment>
<keyword evidence="4" id="KW-0443">Lipid metabolism</keyword>
<dbReference type="EMBL" id="BPMK01000012">
    <property type="protein sequence ID" value="GIZ52809.1"/>
    <property type="molecule type" value="Genomic_DNA"/>
</dbReference>
<proteinExistence type="inferred from homology"/>
<evidence type="ECO:0000256" key="9">
    <source>
        <dbReference type="ARBA" id="ARBA00045724"/>
    </source>
</evidence>
<evidence type="ECO:0000256" key="1">
    <source>
        <dbReference type="ARBA" id="ARBA00005189"/>
    </source>
</evidence>
<dbReference type="SUPFAM" id="SSF55729">
    <property type="entry name" value="Acyl-CoA N-acyltransferases (Nat)"/>
    <property type="match status" value="1"/>
</dbReference>
<keyword evidence="2" id="KW-0444">Lipid biosynthesis</keyword>
<dbReference type="InterPro" id="IPR016181">
    <property type="entry name" value="Acyl_CoA_acyltransferase"/>
</dbReference>
<sequence>MQLVTTQRQAEPGKARLALSLASTPGEVREVQRLRYKVFIEGGGLARLMNEERLDRDRFDDCCDHLLVRDMATLEVVGTYRLLNPKGAQKLGELYCEGEFDLRRLAHLRARLVEAGRACIHPDYRSGAVIMMLWSGMADYMRRNGCEYLIGCASISLADGGAQANAVFQQLSRDGHLSPPEYRAPPRLAFPLHGDTDIAPALPPLLKGYLRSGAWVCGEPAWDPEFHCADLLVLLPLANLDERYARRYLGDKAA</sequence>
<evidence type="ECO:0000256" key="7">
    <source>
        <dbReference type="ARBA" id="ARBA00039058"/>
    </source>
</evidence>
<comment type="similarity">
    <text evidence="6">Belongs to the acetyltransferase family. OlsB subfamily.</text>
</comment>
<evidence type="ECO:0000313" key="11">
    <source>
        <dbReference type="EMBL" id="GIZ52809.1"/>
    </source>
</evidence>
<evidence type="ECO:0000313" key="12">
    <source>
        <dbReference type="Proteomes" id="UP000887222"/>
    </source>
</evidence>
<evidence type="ECO:0000256" key="4">
    <source>
        <dbReference type="ARBA" id="ARBA00023098"/>
    </source>
</evidence>
<organism evidence="11 12">
    <name type="scientific">Noviherbaspirillum aridicola</name>
    <dbReference type="NCBI Taxonomy" id="2849687"/>
    <lineage>
        <taxon>Bacteria</taxon>
        <taxon>Pseudomonadati</taxon>
        <taxon>Pseudomonadota</taxon>
        <taxon>Betaproteobacteria</taxon>
        <taxon>Burkholderiales</taxon>
        <taxon>Oxalobacteraceae</taxon>
        <taxon>Noviherbaspirillum</taxon>
    </lineage>
</organism>
<dbReference type="PANTHER" id="PTHR37323">
    <property type="entry name" value="GCN5-RELATED N-ACETYLTRANSFERASE"/>
    <property type="match status" value="1"/>
</dbReference>
<dbReference type="Pfam" id="PF13444">
    <property type="entry name" value="Acetyltransf_5"/>
    <property type="match status" value="1"/>
</dbReference>
<comment type="pathway">
    <text evidence="1">Lipid metabolism.</text>
</comment>
<evidence type="ECO:0000256" key="8">
    <source>
        <dbReference type="ARBA" id="ARBA00039866"/>
    </source>
</evidence>
<evidence type="ECO:0000256" key="6">
    <source>
        <dbReference type="ARBA" id="ARBA00038095"/>
    </source>
</evidence>
<name>A0ABQ4Q6Y4_9BURK</name>
<comment type="caution">
    <text evidence="11">The sequence shown here is derived from an EMBL/GenBank/DDBJ whole genome shotgun (WGS) entry which is preliminary data.</text>
</comment>
<dbReference type="RefSeq" id="WP_220809228.1">
    <property type="nucleotide sequence ID" value="NZ_BPMK01000012.1"/>
</dbReference>
<gene>
    <name evidence="11" type="ORF">NCCP691_28230</name>
</gene>
<keyword evidence="3" id="KW-0808">Transferase</keyword>
<evidence type="ECO:0000256" key="2">
    <source>
        <dbReference type="ARBA" id="ARBA00022516"/>
    </source>
</evidence>
<evidence type="ECO:0000256" key="5">
    <source>
        <dbReference type="ARBA" id="ARBA00023315"/>
    </source>
</evidence>
<comment type="function">
    <text evidence="9">Catalyzes the first step in the biosynthesis of ornithine lipids, which are phosphorus-free membrane lipids. Catalyzes the 3-hydroxyacyl-acyl carrier protein-dependent acylation of ornithine to form lyso-ornithine lipid (LOL).</text>
</comment>
<reference evidence="11 12" key="1">
    <citation type="journal article" date="2022" name="Int. J. Syst. Evol. Microbiol.">
        <title>Noviherbaspirillum aridicola sp. nov., isolated from an arid soil in Pakistan.</title>
        <authorList>
            <person name="Khan I.U."/>
            <person name="Saqib M."/>
            <person name="Amin A."/>
            <person name="Hussain F."/>
            <person name="Li L."/>
            <person name="Liu Y.H."/>
            <person name="Fang B.Z."/>
            <person name="Ahmed I."/>
            <person name="Li W.J."/>
        </authorList>
    </citation>
    <scope>NUCLEOTIDE SEQUENCE [LARGE SCALE GENOMIC DNA]</scope>
    <source>
        <strain evidence="11 12">NCCP-691</strain>
    </source>
</reference>
<dbReference type="PANTHER" id="PTHR37323:SF1">
    <property type="entry name" value="L-ORNITHINE N(ALPHA)-ACYLTRANSFERASE"/>
    <property type="match status" value="1"/>
</dbReference>
<dbReference type="InterPro" id="IPR052351">
    <property type="entry name" value="Ornithine_N-alpha-AT"/>
</dbReference>